<organism evidence="8 9">
    <name type="scientific">Pedobacter changchengzhani</name>
    <dbReference type="NCBI Taxonomy" id="2529274"/>
    <lineage>
        <taxon>Bacteria</taxon>
        <taxon>Pseudomonadati</taxon>
        <taxon>Bacteroidota</taxon>
        <taxon>Sphingobacteriia</taxon>
        <taxon>Sphingobacteriales</taxon>
        <taxon>Sphingobacteriaceae</taxon>
        <taxon>Pedobacter</taxon>
    </lineage>
</organism>
<proteinExistence type="inferred from homology"/>
<evidence type="ECO:0000256" key="6">
    <source>
        <dbReference type="RuleBase" id="RU003631"/>
    </source>
</evidence>
<evidence type="ECO:0000256" key="2">
    <source>
        <dbReference type="ARBA" id="ARBA00022980"/>
    </source>
</evidence>
<evidence type="ECO:0000256" key="3">
    <source>
        <dbReference type="ARBA" id="ARBA00023274"/>
    </source>
</evidence>
<sequence length="302" mass="33420">MARTTYQDLLDAGVHFGHLTRKWNPKMAPYIFMERNGIHIIDLNKTLTKTEEAAAAIKQIVKSGRKVLFVSTKKQAKGIVAEQAKKVNMPFVTERWLGGMLTNFATVRKSIKKMVTIDKMTKDGTYSILSKKERLMIQRERIKLESLLGGISDLNRLPAALFLIDVKKEHIAVTEALKLNIPTFAMVDTNSDPSNIDFPIPANDDATKSISLITDIIIKAIEEGLDERKREKDDEAEKEAVAAKVAADAPEVKEPRAAGEKRPTTKKVTAEAPVAEAKEEAKAEPVVAETVVASSEEPTKED</sequence>
<dbReference type="InterPro" id="IPR023591">
    <property type="entry name" value="Ribosomal_uS2_flav_dom_sf"/>
</dbReference>
<feature type="compositionally biased region" description="Low complexity" evidence="7">
    <location>
        <begin position="266"/>
        <end position="275"/>
    </location>
</feature>
<comment type="caution">
    <text evidence="8">The sequence shown here is derived from an EMBL/GenBank/DDBJ whole genome shotgun (WGS) entry which is preliminary data.</text>
</comment>
<keyword evidence="9" id="KW-1185">Reference proteome</keyword>
<dbReference type="CDD" id="cd01425">
    <property type="entry name" value="RPS2"/>
    <property type="match status" value="1"/>
</dbReference>
<dbReference type="PROSITE" id="PS00963">
    <property type="entry name" value="RIBOSOMAL_S2_2"/>
    <property type="match status" value="1"/>
</dbReference>
<dbReference type="Pfam" id="PF00318">
    <property type="entry name" value="Ribosomal_S2"/>
    <property type="match status" value="1"/>
</dbReference>
<gene>
    <name evidence="5 8" type="primary">rpsB</name>
    <name evidence="8" type="ORF">EZJ43_03145</name>
</gene>
<dbReference type="GO" id="GO:0006412">
    <property type="term" value="P:translation"/>
    <property type="evidence" value="ECO:0007669"/>
    <property type="project" value="UniProtKB-UniRule"/>
</dbReference>
<evidence type="ECO:0000313" key="8">
    <source>
        <dbReference type="EMBL" id="TDG37130.1"/>
    </source>
</evidence>
<feature type="region of interest" description="Disordered" evidence="7">
    <location>
        <begin position="227"/>
        <end position="302"/>
    </location>
</feature>
<dbReference type="GO" id="GO:0003735">
    <property type="term" value="F:structural constituent of ribosome"/>
    <property type="evidence" value="ECO:0007669"/>
    <property type="project" value="InterPro"/>
</dbReference>
<protein>
    <recommendedName>
        <fullName evidence="4 5">Small ribosomal subunit protein uS2</fullName>
    </recommendedName>
</protein>
<dbReference type="InterPro" id="IPR001865">
    <property type="entry name" value="Ribosomal_uS2"/>
</dbReference>
<dbReference type="InterPro" id="IPR005706">
    <property type="entry name" value="Ribosomal_uS2_bac/mit/plastid"/>
</dbReference>
<comment type="similarity">
    <text evidence="1 5 6">Belongs to the universal ribosomal protein uS2 family.</text>
</comment>
<dbReference type="GO" id="GO:0022627">
    <property type="term" value="C:cytosolic small ribosomal subunit"/>
    <property type="evidence" value="ECO:0007669"/>
    <property type="project" value="TreeGrafter"/>
</dbReference>
<dbReference type="PRINTS" id="PR00395">
    <property type="entry name" value="RIBOSOMALS2"/>
</dbReference>
<dbReference type="Gene3D" id="3.40.50.10490">
    <property type="entry name" value="Glucose-6-phosphate isomerase like protein, domain 1"/>
    <property type="match status" value="1"/>
</dbReference>
<dbReference type="OrthoDB" id="9808036at2"/>
<dbReference type="RefSeq" id="WP_133261222.1">
    <property type="nucleotide sequence ID" value="NZ_SJCY01000002.1"/>
</dbReference>
<feature type="compositionally biased region" description="Low complexity" evidence="7">
    <location>
        <begin position="284"/>
        <end position="296"/>
    </location>
</feature>
<evidence type="ECO:0000256" key="7">
    <source>
        <dbReference type="SAM" id="MobiDB-lite"/>
    </source>
</evidence>
<dbReference type="NCBIfam" id="TIGR01011">
    <property type="entry name" value="rpsB_bact"/>
    <property type="match status" value="1"/>
</dbReference>
<dbReference type="InterPro" id="IPR018130">
    <property type="entry name" value="Ribosomal_uS2_CS"/>
</dbReference>
<name>A0A4R5MMY3_9SPHI</name>
<keyword evidence="3 5" id="KW-0687">Ribonucleoprotein</keyword>
<dbReference type="Proteomes" id="UP000295668">
    <property type="component" value="Unassembled WGS sequence"/>
</dbReference>
<feature type="compositionally biased region" description="Basic and acidic residues" evidence="7">
    <location>
        <begin position="250"/>
        <end position="263"/>
    </location>
</feature>
<reference evidence="8 9" key="1">
    <citation type="submission" date="2019-02" db="EMBL/GenBank/DDBJ databases">
        <title>Pedobacter sp. nov., a novel speices isolated from soil of pinguins habitat in Antarcitica.</title>
        <authorList>
            <person name="He R.-H."/>
        </authorList>
    </citation>
    <scope>NUCLEOTIDE SEQUENCE [LARGE SCALE GENOMIC DNA]</scope>
    <source>
        <strain evidence="8 9">E01020</strain>
    </source>
</reference>
<dbReference type="Gene3D" id="1.10.287.610">
    <property type="entry name" value="Helix hairpin bin"/>
    <property type="match status" value="1"/>
</dbReference>
<evidence type="ECO:0000313" key="9">
    <source>
        <dbReference type="Proteomes" id="UP000295668"/>
    </source>
</evidence>
<evidence type="ECO:0000256" key="4">
    <source>
        <dbReference type="ARBA" id="ARBA00035256"/>
    </source>
</evidence>
<evidence type="ECO:0000256" key="5">
    <source>
        <dbReference type="HAMAP-Rule" id="MF_00291"/>
    </source>
</evidence>
<dbReference type="EMBL" id="SJCY01000002">
    <property type="protein sequence ID" value="TDG37130.1"/>
    <property type="molecule type" value="Genomic_DNA"/>
</dbReference>
<keyword evidence="2 5" id="KW-0689">Ribosomal protein</keyword>
<dbReference type="FunFam" id="1.10.287.610:FF:000001">
    <property type="entry name" value="30S ribosomal protein S2"/>
    <property type="match status" value="1"/>
</dbReference>
<dbReference type="AlphaFoldDB" id="A0A4R5MMY3"/>
<dbReference type="SUPFAM" id="SSF52313">
    <property type="entry name" value="Ribosomal protein S2"/>
    <property type="match status" value="1"/>
</dbReference>
<evidence type="ECO:0000256" key="1">
    <source>
        <dbReference type="ARBA" id="ARBA00006242"/>
    </source>
</evidence>
<dbReference type="HAMAP" id="MF_00291_B">
    <property type="entry name" value="Ribosomal_uS2_B"/>
    <property type="match status" value="1"/>
</dbReference>
<accession>A0A4R5MMY3</accession>
<feature type="compositionally biased region" description="Basic and acidic residues" evidence="7">
    <location>
        <begin position="227"/>
        <end position="241"/>
    </location>
</feature>
<dbReference type="PANTHER" id="PTHR12534:SF0">
    <property type="entry name" value="SMALL RIBOSOMAL SUBUNIT PROTEIN US2M"/>
    <property type="match status" value="1"/>
</dbReference>
<dbReference type="PANTHER" id="PTHR12534">
    <property type="entry name" value="30S RIBOSOMAL PROTEIN S2 PROKARYOTIC AND ORGANELLAR"/>
    <property type="match status" value="1"/>
</dbReference>